<dbReference type="EMBL" id="FOMG01000015">
    <property type="protein sequence ID" value="SFC95990.1"/>
    <property type="molecule type" value="Genomic_DNA"/>
</dbReference>
<comment type="similarity">
    <text evidence="1">Belongs to the UPF0749 family.</text>
</comment>
<protein>
    <submittedName>
        <fullName evidence="3">Uncharacterized conserved protein YlxW, UPF0749 family</fullName>
    </submittedName>
</protein>
<gene>
    <name evidence="3" type="ORF">SAMN05421842_11514</name>
</gene>
<evidence type="ECO:0000313" key="3">
    <source>
        <dbReference type="EMBL" id="SFC95990.1"/>
    </source>
</evidence>
<proteinExistence type="inferred from homology"/>
<dbReference type="Pfam" id="PF05949">
    <property type="entry name" value="DUF881"/>
    <property type="match status" value="1"/>
</dbReference>
<dbReference type="OrthoDB" id="9776196at2"/>
<dbReference type="RefSeq" id="WP_090091590.1">
    <property type="nucleotide sequence ID" value="NZ_FOMG01000015.1"/>
</dbReference>
<dbReference type="PANTHER" id="PTHR37313:SF2">
    <property type="entry name" value="UPF0749 PROTEIN YLXX"/>
    <property type="match status" value="1"/>
</dbReference>
<organism evidence="3 4">
    <name type="scientific">Clostridium uliginosum</name>
    <dbReference type="NCBI Taxonomy" id="119641"/>
    <lineage>
        <taxon>Bacteria</taxon>
        <taxon>Bacillati</taxon>
        <taxon>Bacillota</taxon>
        <taxon>Clostridia</taxon>
        <taxon>Eubacteriales</taxon>
        <taxon>Clostridiaceae</taxon>
        <taxon>Clostridium</taxon>
    </lineage>
</organism>
<dbReference type="InterPro" id="IPR010273">
    <property type="entry name" value="DUF881"/>
</dbReference>
<evidence type="ECO:0000256" key="2">
    <source>
        <dbReference type="SAM" id="Coils"/>
    </source>
</evidence>
<evidence type="ECO:0000256" key="1">
    <source>
        <dbReference type="ARBA" id="ARBA00009108"/>
    </source>
</evidence>
<keyword evidence="2" id="KW-0175">Coiled coil</keyword>
<dbReference type="AlphaFoldDB" id="A0A1I1NQI7"/>
<keyword evidence="4" id="KW-1185">Reference proteome</keyword>
<sequence length="242" mass="26467">MKVSKSQIFVALVCALLGFLLAYQFKVLSNKGNQNEISNYDKNNIISEIESIKKEKEELKKSNTTLSEELKKIEESAAKDGDLGKEIKNQLDNARMHLGIVDVKGPGIVVTITPKISIFSSNPGDNSRDLGEDELVHIVNLLWYSGAEAISINDIRITPQTGIKIAGNGIAVGSSGKIYAKDKIVINAIGEKGRLNVGISFPGSLEYRALQNYNCEVKLNDDILIGKTTQSIKSEFIKAVKE</sequence>
<feature type="coiled-coil region" evidence="2">
    <location>
        <begin position="42"/>
        <end position="76"/>
    </location>
</feature>
<dbReference type="Proteomes" id="UP000199263">
    <property type="component" value="Unassembled WGS sequence"/>
</dbReference>
<accession>A0A1I1NQI7</accession>
<name>A0A1I1NQI7_9CLOT</name>
<reference evidence="3 4" key="1">
    <citation type="submission" date="2016-10" db="EMBL/GenBank/DDBJ databases">
        <authorList>
            <person name="de Groot N.N."/>
        </authorList>
    </citation>
    <scope>NUCLEOTIDE SEQUENCE [LARGE SCALE GENOMIC DNA]</scope>
    <source>
        <strain evidence="3 4">DSM 12992</strain>
    </source>
</reference>
<dbReference type="PANTHER" id="PTHR37313">
    <property type="entry name" value="UPF0749 PROTEIN RV1825"/>
    <property type="match status" value="1"/>
</dbReference>
<evidence type="ECO:0000313" key="4">
    <source>
        <dbReference type="Proteomes" id="UP000199263"/>
    </source>
</evidence>
<dbReference type="STRING" id="119641.SAMN05421842_11514"/>
<dbReference type="Gene3D" id="3.30.70.1880">
    <property type="entry name" value="Protein of unknown function DUF881"/>
    <property type="match status" value="1"/>
</dbReference>